<organism evidence="1">
    <name type="scientific">Blastocystis hominis</name>
    <dbReference type="NCBI Taxonomy" id="12968"/>
    <lineage>
        <taxon>Eukaryota</taxon>
        <taxon>Sar</taxon>
        <taxon>Stramenopiles</taxon>
        <taxon>Bigyra</taxon>
        <taxon>Opalozoa</taxon>
        <taxon>Opalinata</taxon>
        <taxon>Blastocystidae</taxon>
        <taxon>Blastocystis</taxon>
    </lineage>
</organism>
<dbReference type="GeneID" id="24922775"/>
<reference evidence="1" key="1">
    <citation type="submission" date="2010-02" db="EMBL/GenBank/DDBJ databases">
        <title>Sequencing and annotation of the Blastocystis hominis genome.</title>
        <authorList>
            <person name="Wincker P."/>
        </authorList>
    </citation>
    <scope>NUCLEOTIDE SEQUENCE</scope>
    <source>
        <strain evidence="1">Singapore isolate B</strain>
    </source>
</reference>
<dbReference type="OrthoDB" id="270720at2759"/>
<dbReference type="InterPro" id="IPR032675">
    <property type="entry name" value="LRR_dom_sf"/>
</dbReference>
<gene>
    <name evidence="1" type="ORF">GSBLH_T00006651001</name>
</gene>
<name>D8M5Z3_BLAHO</name>
<dbReference type="Gene3D" id="3.80.10.10">
    <property type="entry name" value="Ribonuclease Inhibitor"/>
    <property type="match status" value="1"/>
</dbReference>
<evidence type="ECO:0000313" key="2">
    <source>
        <dbReference type="Proteomes" id="UP000008312"/>
    </source>
</evidence>
<protein>
    <submittedName>
        <fullName evidence="1">Uncharacterized protein</fullName>
    </submittedName>
</protein>
<dbReference type="EMBL" id="FN668661">
    <property type="protein sequence ID" value="CBK23592.2"/>
    <property type="molecule type" value="Genomic_DNA"/>
</dbReference>
<evidence type="ECO:0000313" key="1">
    <source>
        <dbReference type="EMBL" id="CBK23592.2"/>
    </source>
</evidence>
<keyword evidence="2" id="KW-1185">Reference proteome</keyword>
<dbReference type="InParanoid" id="D8M5Z3"/>
<dbReference type="SUPFAM" id="SSF82185">
    <property type="entry name" value="Histone H3 K4-specific methyltransferase SET7/9 N-terminal domain"/>
    <property type="match status" value="1"/>
</dbReference>
<accession>D8M5Z3</accession>
<dbReference type="Proteomes" id="UP000008312">
    <property type="component" value="Unassembled WGS sequence"/>
</dbReference>
<dbReference type="RefSeq" id="XP_012897640.1">
    <property type="nucleotide sequence ID" value="XM_013042186.1"/>
</dbReference>
<dbReference type="AlphaFoldDB" id="D8M5Z3"/>
<sequence length="315" mass="35588">MQADQNNEYVDMLIRKDFVHITFIIKEGRYECTCILSENPQIVAQFQLMQGLVDGVAYIVNLDSCSIVGVHNFRLGEQIPLEYSYEHLDYAVLDLDDRGTRWEGSLLHGQPFGFGELYNTEGLRVFCGFLFNGQYSCYGATYFQDNGLLEYQGMFYKGKRFGYGTLHDRFSTVVYNGEWVDDMHPVISLKIEKRAASVDGLSSTLHELTIEDSVCEAMQRLHLTLMNNLEKLVIGDNSFEMVTDCFFSLPSLKTLIIGNNSFLGRSVWNSMQSVPCVNGSFEVSSCPQLEELTIGAYSFLGCSKFILHGACVAFH</sequence>
<proteinExistence type="predicted"/>
<dbReference type="SUPFAM" id="SSF52058">
    <property type="entry name" value="L domain-like"/>
    <property type="match status" value="1"/>
</dbReference>